<feature type="domain" description="Bacterial surface antigen (D15)" evidence="6">
    <location>
        <begin position="378"/>
        <end position="745"/>
    </location>
</feature>
<name>A0A6N9NPA5_9FLAO</name>
<evidence type="ECO:0000256" key="5">
    <source>
        <dbReference type="ARBA" id="ARBA00023237"/>
    </source>
</evidence>
<dbReference type="PANTHER" id="PTHR12815">
    <property type="entry name" value="SORTING AND ASSEMBLY MACHINERY SAMM50 PROTEIN FAMILY MEMBER"/>
    <property type="match status" value="1"/>
</dbReference>
<comment type="caution">
    <text evidence="8">The sequence shown here is derived from an EMBL/GenBank/DDBJ whole genome shotgun (WGS) entry which is preliminary data.</text>
</comment>
<organism evidence="8 9">
    <name type="scientific">Acidiluteibacter ferrifornacis</name>
    <dbReference type="NCBI Taxonomy" id="2692424"/>
    <lineage>
        <taxon>Bacteria</taxon>
        <taxon>Pseudomonadati</taxon>
        <taxon>Bacteroidota</taxon>
        <taxon>Flavobacteriia</taxon>
        <taxon>Flavobacteriales</taxon>
        <taxon>Cryomorphaceae</taxon>
        <taxon>Acidiluteibacter</taxon>
    </lineage>
</organism>
<gene>
    <name evidence="8" type="ORF">GQN54_12535</name>
</gene>
<comment type="subcellular location">
    <subcellularLocation>
        <location evidence="1">Membrane</location>
    </subcellularLocation>
</comment>
<dbReference type="Gene3D" id="2.40.160.50">
    <property type="entry name" value="membrane protein fhac: a member of the omp85/tpsb transporter family"/>
    <property type="match status" value="1"/>
</dbReference>
<dbReference type="EMBL" id="WWNE01000012">
    <property type="protein sequence ID" value="NBG66947.1"/>
    <property type="molecule type" value="Genomic_DNA"/>
</dbReference>
<dbReference type="Gene3D" id="3.10.20.310">
    <property type="entry name" value="membrane protein fhac"/>
    <property type="match status" value="1"/>
</dbReference>
<dbReference type="InterPro" id="IPR039910">
    <property type="entry name" value="D15-like"/>
</dbReference>
<keyword evidence="5" id="KW-0998">Cell outer membrane</keyword>
<evidence type="ECO:0000256" key="4">
    <source>
        <dbReference type="ARBA" id="ARBA00023136"/>
    </source>
</evidence>
<dbReference type="Proteomes" id="UP000470771">
    <property type="component" value="Unassembled WGS sequence"/>
</dbReference>
<keyword evidence="9" id="KW-1185">Reference proteome</keyword>
<dbReference type="RefSeq" id="WP_160633900.1">
    <property type="nucleotide sequence ID" value="NZ_WWNE01000012.1"/>
</dbReference>
<evidence type="ECO:0000259" key="7">
    <source>
        <dbReference type="Pfam" id="PF07244"/>
    </source>
</evidence>
<protein>
    <submittedName>
        <fullName evidence="8">BamA/TamA family outer membrane protein</fullName>
    </submittedName>
</protein>
<dbReference type="InterPro" id="IPR010827">
    <property type="entry name" value="BamA/TamA_POTRA"/>
</dbReference>
<dbReference type="PANTHER" id="PTHR12815:SF47">
    <property type="entry name" value="TRANSLOCATION AND ASSEMBLY MODULE SUBUNIT TAMA"/>
    <property type="match status" value="1"/>
</dbReference>
<dbReference type="GO" id="GO:0019867">
    <property type="term" value="C:outer membrane"/>
    <property type="evidence" value="ECO:0007669"/>
    <property type="project" value="InterPro"/>
</dbReference>
<accession>A0A6N9NPA5</accession>
<dbReference type="Pfam" id="PF01103">
    <property type="entry name" value="Omp85"/>
    <property type="match status" value="1"/>
</dbReference>
<evidence type="ECO:0000256" key="2">
    <source>
        <dbReference type="ARBA" id="ARBA00022692"/>
    </source>
</evidence>
<proteinExistence type="predicted"/>
<keyword evidence="2" id="KW-0812">Transmembrane</keyword>
<evidence type="ECO:0000313" key="8">
    <source>
        <dbReference type="EMBL" id="NBG66947.1"/>
    </source>
</evidence>
<evidence type="ECO:0000259" key="6">
    <source>
        <dbReference type="Pfam" id="PF01103"/>
    </source>
</evidence>
<dbReference type="AlphaFoldDB" id="A0A6N9NPA5"/>
<reference evidence="8 9" key="1">
    <citation type="submission" date="2019-12" db="EMBL/GenBank/DDBJ databases">
        <authorList>
            <person name="Zhao J."/>
        </authorList>
    </citation>
    <scope>NUCLEOTIDE SEQUENCE [LARGE SCALE GENOMIC DNA]</scope>
    <source>
        <strain evidence="8 9">S-15</strain>
    </source>
</reference>
<keyword evidence="4" id="KW-0472">Membrane</keyword>
<sequence length="770" mass="88481">MKRPPKNRFSVLLIGLICVFGCSNTKYLEEGEKLYTGATVKMVDTKDSEIQGEIEEVIVPVPNKKAFGLFRAKLWIYNVVGEPKKKKGIRYNLRTKIGEPPVLLKDLNAERTVSLIENRLYNNGYFFPKVKYNVNVKEKKKRANVTYSIDPGKQYKINSITYPKPVDEISATINNAQKESILKVGAAYNLENLKNERSRLNNYVKDRGFFYFNEEFLLWEVDSTLSGKVDLFLTLKKNIDKKNLEVYKIHQVYINPQYDLTKEDNFKDYDTLQIDSTYYLEKDSTFRPTIIVDESAFEKGNLYSRKLHDRTIRKYTGLGPFKFVNVKFQEDPSDYHLLNTYINLTPLPKKSIRLEVSATSKSNNFVGPGFEASFKNRNLLKGAELLTLNLNSGFETQITKNAKGLNSYELGAELELSIPRFLVPFNMISSSTRYTPKTRYKFNYRLLNRVQYYQMNSFGASFGYRWRETETKSHEYNPININFLKLSDTKTAFDSILDANPLIRKNFEEQFIIGSTYSYTFDSRLEKEKRHNFYFQGNLDLSGNLAQLVTASIKGDAPSNENSYKLFGATFSQYVRTDINFKYLFNIDENNQIVTRLIAGVGVPIGNSSTLPYIKQFFIGGSNSIRAFQARTLGPGTYSLSEEEQVNSLFLDQSGDIKLEGNLEYRYDIISFLKGALFVDAGNVWLLKEDPNKPGGKFETNQFINEIAVGTGAGLRIDATFFVLRFDLAFPLRKPSLPEGDRWTFDSIQLGEKSWRQDNFVFNIAIGYPF</sequence>
<evidence type="ECO:0000256" key="1">
    <source>
        <dbReference type="ARBA" id="ARBA00004370"/>
    </source>
</evidence>
<evidence type="ECO:0000256" key="3">
    <source>
        <dbReference type="ARBA" id="ARBA00022729"/>
    </source>
</evidence>
<feature type="domain" description="POTRA" evidence="7">
    <location>
        <begin position="102"/>
        <end position="152"/>
    </location>
</feature>
<evidence type="ECO:0000313" key="9">
    <source>
        <dbReference type="Proteomes" id="UP000470771"/>
    </source>
</evidence>
<keyword evidence="3" id="KW-0732">Signal</keyword>
<dbReference type="InterPro" id="IPR000184">
    <property type="entry name" value="Bac_surfAg_D15"/>
</dbReference>
<dbReference type="Pfam" id="PF07244">
    <property type="entry name" value="POTRA"/>
    <property type="match status" value="1"/>
</dbReference>